<dbReference type="EMBL" id="JQBT01000033">
    <property type="protein sequence ID" value="KRN78872.1"/>
    <property type="molecule type" value="Genomic_DNA"/>
</dbReference>
<dbReference type="GO" id="GO:0015031">
    <property type="term" value="P:protein transport"/>
    <property type="evidence" value="ECO:0007669"/>
    <property type="project" value="InterPro"/>
</dbReference>
<reference evidence="1 2" key="1">
    <citation type="journal article" date="2015" name="Genome Announc.">
        <title>Expanding the biotechnology potential of lactobacilli through comparative genomics of 213 strains and associated genera.</title>
        <authorList>
            <person name="Sun Z."/>
            <person name="Harris H.M."/>
            <person name="McCann A."/>
            <person name="Guo C."/>
            <person name="Argimon S."/>
            <person name="Zhang W."/>
            <person name="Yang X."/>
            <person name="Jeffery I.B."/>
            <person name="Cooney J.C."/>
            <person name="Kagawa T.F."/>
            <person name="Liu W."/>
            <person name="Song Y."/>
            <person name="Salvetti E."/>
            <person name="Wrobel A."/>
            <person name="Rasinkangas P."/>
            <person name="Parkhill J."/>
            <person name="Rea M.C."/>
            <person name="O'Sullivan O."/>
            <person name="Ritari J."/>
            <person name="Douillard F.P."/>
            <person name="Paul Ross R."/>
            <person name="Yang R."/>
            <person name="Briner A.E."/>
            <person name="Felis G.E."/>
            <person name="de Vos W.M."/>
            <person name="Barrangou R."/>
            <person name="Klaenhammer T.R."/>
            <person name="Caufield P.W."/>
            <person name="Cui Y."/>
            <person name="Zhang H."/>
            <person name="O'Toole P.W."/>
        </authorList>
    </citation>
    <scope>NUCLEOTIDE SEQUENCE [LARGE SCALE GENOMIC DNA]</scope>
    <source>
        <strain evidence="1 2">DSM 20690</strain>
    </source>
</reference>
<protein>
    <submittedName>
        <fullName evidence="1">Uncharacterized protein</fullName>
    </submittedName>
</protein>
<organism evidence="1 2">
    <name type="scientific">Fructilactobacillus lindneri DSM 20690 = JCM 11027</name>
    <dbReference type="NCBI Taxonomy" id="1122148"/>
    <lineage>
        <taxon>Bacteria</taxon>
        <taxon>Bacillati</taxon>
        <taxon>Bacillota</taxon>
        <taxon>Bacilli</taxon>
        <taxon>Lactobacillales</taxon>
        <taxon>Lactobacillaceae</taxon>
        <taxon>Fructilactobacillus</taxon>
    </lineage>
</organism>
<dbReference type="STRING" id="53444.AYR59_02405"/>
<dbReference type="PATRIC" id="fig|1122148.6.peg.1179"/>
<accession>A0A0R2JP36</accession>
<gene>
    <name evidence="1" type="ORF">IV52_GL001153</name>
</gene>
<sequence length="203" mass="23358">MVLKNEKIILLMDAPTAQQNLIKSLAKQWIKSITTVDPDGSDYQKYFEIGKPQSFSTEAEWIDYLDEHLEDEPEFLGSEQIHQFYRVGNFLSRIKFVTEKDDINEIFSKIRLFIDQGVQADLRKQILAISTGVPIISFAVTDLVNQGGNGFQKTTSGQLLEQVNYFLQDLHHWNQGLVDSVSLIEEYEPDKLLKRWKVVMTDG</sequence>
<proteinExistence type="predicted"/>
<evidence type="ECO:0000313" key="1">
    <source>
        <dbReference type="EMBL" id="KRN78872.1"/>
    </source>
</evidence>
<dbReference type="AlphaFoldDB" id="A0A0R2JP36"/>
<dbReference type="InterPro" id="IPR022372">
    <property type="entry name" value="Accessory_SS_Asp1"/>
</dbReference>
<keyword evidence="2" id="KW-1185">Reference proteome</keyword>
<evidence type="ECO:0000313" key="2">
    <source>
        <dbReference type="Proteomes" id="UP000051565"/>
    </source>
</evidence>
<dbReference type="Proteomes" id="UP000051565">
    <property type="component" value="Unassembled WGS sequence"/>
</dbReference>
<name>A0A0R2JP36_9LACO</name>
<dbReference type="Pfam" id="PF16993">
    <property type="entry name" value="Asp1"/>
    <property type="match status" value="1"/>
</dbReference>
<comment type="caution">
    <text evidence="1">The sequence shown here is derived from an EMBL/GenBank/DDBJ whole genome shotgun (WGS) entry which is preliminary data.</text>
</comment>